<evidence type="ECO:0000313" key="5">
    <source>
        <dbReference type="Proteomes" id="UP000568158"/>
    </source>
</evidence>
<dbReference type="InterPro" id="IPR051229">
    <property type="entry name" value="ALYREF_mRNA_export"/>
</dbReference>
<dbReference type="Pfam" id="PF00076">
    <property type="entry name" value="RRM_1"/>
    <property type="match status" value="1"/>
</dbReference>
<dbReference type="AlphaFoldDB" id="A0A8H6BEK9"/>
<proteinExistence type="predicted"/>
<comment type="caution">
    <text evidence="4">The sequence shown here is derived from an EMBL/GenBank/DDBJ whole genome shotgun (WGS) entry which is preliminary data.</text>
</comment>
<feature type="compositionally biased region" description="Basic residues" evidence="3">
    <location>
        <begin position="19"/>
        <end position="31"/>
    </location>
</feature>
<feature type="compositionally biased region" description="Basic residues" evidence="3">
    <location>
        <begin position="241"/>
        <end position="253"/>
    </location>
</feature>
<protein>
    <submittedName>
        <fullName evidence="4">Uncharacterized protein</fullName>
    </submittedName>
</protein>
<dbReference type="GO" id="GO:0005634">
    <property type="term" value="C:nucleus"/>
    <property type="evidence" value="ECO:0007669"/>
    <property type="project" value="TreeGrafter"/>
</dbReference>
<dbReference type="GO" id="GO:0003729">
    <property type="term" value="F:mRNA binding"/>
    <property type="evidence" value="ECO:0007669"/>
    <property type="project" value="TreeGrafter"/>
</dbReference>
<evidence type="ECO:0000256" key="1">
    <source>
        <dbReference type="ARBA" id="ARBA00022884"/>
    </source>
</evidence>
<sequence length="275" mass="29627">MSELEQSLDAIIASDRAKKASHTVSRKRRAPSGRVGKSNRTRSNAAAKKAAAAAIAAAALKKANKSKGRNSGRVVSPTVDASSLEMATKVVVSGLPTDIKPLNVKEFFQSQIGGVSHVSLSYNERGQSTGVATVIFKHASTARKAVAKYNNAPIDGKRKTLKLELVVDPEQKSLAARITPNVVVDSSAVRARLQFKRNRRNQQVVRSNNRGRRSNSGNNNGNNNGNKNGNGNGNNNGNNNKGRKGGRSRRQKKTVAELDQEMADYFAEGKQLDRL</sequence>
<dbReference type="SUPFAM" id="SSF54928">
    <property type="entry name" value="RNA-binding domain, RBD"/>
    <property type="match status" value="1"/>
</dbReference>
<feature type="region of interest" description="Disordered" evidence="3">
    <location>
        <begin position="196"/>
        <end position="257"/>
    </location>
</feature>
<organism evidence="4 5">
    <name type="scientific">Dekkera bruxellensis</name>
    <name type="common">Brettanomyces custersii</name>
    <dbReference type="NCBI Taxonomy" id="5007"/>
    <lineage>
        <taxon>Eukaryota</taxon>
        <taxon>Fungi</taxon>
        <taxon>Dikarya</taxon>
        <taxon>Ascomycota</taxon>
        <taxon>Saccharomycotina</taxon>
        <taxon>Pichiomycetes</taxon>
        <taxon>Pichiales</taxon>
        <taxon>Pichiaceae</taxon>
        <taxon>Brettanomyces</taxon>
    </lineage>
</organism>
<evidence type="ECO:0000256" key="3">
    <source>
        <dbReference type="SAM" id="MobiDB-lite"/>
    </source>
</evidence>
<dbReference type="InterPro" id="IPR035979">
    <property type="entry name" value="RBD_domain_sf"/>
</dbReference>
<dbReference type="SMART" id="SM00360">
    <property type="entry name" value="RRM"/>
    <property type="match status" value="1"/>
</dbReference>
<dbReference type="SMART" id="SM01218">
    <property type="entry name" value="FoP_duplication"/>
    <property type="match status" value="1"/>
</dbReference>
<name>A0A8H6BEK9_DEKBR</name>
<dbReference type="PROSITE" id="PS50102">
    <property type="entry name" value="RRM"/>
    <property type="match status" value="1"/>
</dbReference>
<dbReference type="Gene3D" id="3.30.70.330">
    <property type="match status" value="1"/>
</dbReference>
<dbReference type="InterPro" id="IPR012677">
    <property type="entry name" value="Nucleotide-bd_a/b_plait_sf"/>
</dbReference>
<dbReference type="PANTHER" id="PTHR19965">
    <property type="entry name" value="RNA AND EXPORT FACTOR BINDING PROTEIN"/>
    <property type="match status" value="1"/>
</dbReference>
<dbReference type="PANTHER" id="PTHR19965:SF35">
    <property type="entry name" value="RNA ANNEALING PROTEIN YRA1"/>
    <property type="match status" value="1"/>
</dbReference>
<dbReference type="EMBL" id="JABCYN010000027">
    <property type="protein sequence ID" value="KAF6010243.1"/>
    <property type="molecule type" value="Genomic_DNA"/>
</dbReference>
<reference evidence="4 5" key="1">
    <citation type="journal article" date="2020" name="Appl. Microbiol. Biotechnol.">
        <title>Targeted gene deletion in Brettanomyces bruxellensis with an expression-free CRISPR-Cas9 system.</title>
        <authorList>
            <person name="Varela C."/>
            <person name="Bartel C."/>
            <person name="Onetto C."/>
            <person name="Borneman A."/>
        </authorList>
    </citation>
    <scope>NUCLEOTIDE SEQUENCE [LARGE SCALE GENOMIC DNA]</scope>
    <source>
        <strain evidence="4 5">AWRI1613</strain>
    </source>
</reference>
<keyword evidence="1 2" id="KW-0694">RNA-binding</keyword>
<gene>
    <name evidence="4" type="ORF">HII12_002950</name>
</gene>
<evidence type="ECO:0000256" key="2">
    <source>
        <dbReference type="PROSITE-ProRule" id="PRU00176"/>
    </source>
</evidence>
<dbReference type="InterPro" id="IPR000504">
    <property type="entry name" value="RRM_dom"/>
</dbReference>
<dbReference type="InterPro" id="IPR025715">
    <property type="entry name" value="FoP_C"/>
</dbReference>
<feature type="compositionally biased region" description="Low complexity" evidence="3">
    <location>
        <begin position="201"/>
        <end position="227"/>
    </location>
</feature>
<feature type="region of interest" description="Disordered" evidence="3">
    <location>
        <begin position="15"/>
        <end position="47"/>
    </location>
</feature>
<dbReference type="Proteomes" id="UP000568158">
    <property type="component" value="Unassembled WGS sequence"/>
</dbReference>
<evidence type="ECO:0000313" key="4">
    <source>
        <dbReference type="EMBL" id="KAF6010243.1"/>
    </source>
</evidence>
<accession>A0A8H6BEK9</accession>